<keyword evidence="1" id="KW-0472">Membrane</keyword>
<organism evidence="2 3">
    <name type="scientific">Argiope bruennichi</name>
    <name type="common">Wasp spider</name>
    <name type="synonym">Aranea bruennichi</name>
    <dbReference type="NCBI Taxonomy" id="94029"/>
    <lineage>
        <taxon>Eukaryota</taxon>
        <taxon>Metazoa</taxon>
        <taxon>Ecdysozoa</taxon>
        <taxon>Arthropoda</taxon>
        <taxon>Chelicerata</taxon>
        <taxon>Arachnida</taxon>
        <taxon>Araneae</taxon>
        <taxon>Araneomorphae</taxon>
        <taxon>Entelegynae</taxon>
        <taxon>Araneoidea</taxon>
        <taxon>Araneidae</taxon>
        <taxon>Argiope</taxon>
    </lineage>
</organism>
<comment type="caution">
    <text evidence="2">The sequence shown here is derived from an EMBL/GenBank/DDBJ whole genome shotgun (WGS) entry which is preliminary data.</text>
</comment>
<sequence length="87" mass="10231">MRIHLYLEESGYNFILFLKPVALCSIMTGFIACILLLCSVWLKFVIGRRLMELITSQICTQSWFLLDPKNQKRRLTTKQCQETKDMV</sequence>
<dbReference type="Proteomes" id="UP000807504">
    <property type="component" value="Unassembled WGS sequence"/>
</dbReference>
<evidence type="ECO:0000313" key="3">
    <source>
        <dbReference type="Proteomes" id="UP000807504"/>
    </source>
</evidence>
<gene>
    <name evidence="2" type="ORF">HNY73_010266</name>
</gene>
<keyword evidence="3" id="KW-1185">Reference proteome</keyword>
<protein>
    <submittedName>
        <fullName evidence="2">Uncharacterized protein</fullName>
    </submittedName>
</protein>
<dbReference type="PROSITE" id="PS51257">
    <property type="entry name" value="PROKAR_LIPOPROTEIN"/>
    <property type="match status" value="1"/>
</dbReference>
<keyword evidence="1" id="KW-1133">Transmembrane helix</keyword>
<feature type="transmembrane region" description="Helical" evidence="1">
    <location>
        <begin position="20"/>
        <end position="42"/>
    </location>
</feature>
<evidence type="ECO:0000313" key="2">
    <source>
        <dbReference type="EMBL" id="KAF8784614.1"/>
    </source>
</evidence>
<reference evidence="2" key="1">
    <citation type="journal article" date="2020" name="bioRxiv">
        <title>Chromosome-level reference genome of the European wasp spider Argiope bruennichi: a resource for studies on range expansion and evolutionary adaptation.</title>
        <authorList>
            <person name="Sheffer M.M."/>
            <person name="Hoppe A."/>
            <person name="Krehenwinkel H."/>
            <person name="Uhl G."/>
            <person name="Kuss A.W."/>
            <person name="Jensen L."/>
            <person name="Jensen C."/>
            <person name="Gillespie R.G."/>
            <person name="Hoff K.J."/>
            <person name="Prost S."/>
        </authorList>
    </citation>
    <scope>NUCLEOTIDE SEQUENCE</scope>
</reference>
<evidence type="ECO:0000256" key="1">
    <source>
        <dbReference type="SAM" id="Phobius"/>
    </source>
</evidence>
<accession>A0A8T0F0F3</accession>
<name>A0A8T0F0F3_ARGBR</name>
<dbReference type="EMBL" id="JABXBU010000030">
    <property type="protein sequence ID" value="KAF8784614.1"/>
    <property type="molecule type" value="Genomic_DNA"/>
</dbReference>
<keyword evidence="1" id="KW-0812">Transmembrane</keyword>
<proteinExistence type="predicted"/>
<dbReference type="AlphaFoldDB" id="A0A8T0F0F3"/>
<reference evidence="2" key="2">
    <citation type="submission" date="2020-06" db="EMBL/GenBank/DDBJ databases">
        <authorList>
            <person name="Sheffer M."/>
        </authorList>
    </citation>
    <scope>NUCLEOTIDE SEQUENCE</scope>
</reference>